<dbReference type="InterPro" id="IPR025824">
    <property type="entry name" value="OB-fold_nuc-bd_dom"/>
</dbReference>
<sequence>MLEATTQNQTLSVSQLNRMARGLLEDCFTNIAVTGEISTLSRPSSGHWYFTLKDAQAQIRCAFFRNKNMRCRIQPEQGQQVVVRGQVSLYEGRGDYQLIVDQLEPAGSGALAAAFEKLKQELQAAGWFEQQYKKPLPETIKHIAVVTSPTGAALQDIQAVLKRRWPAMRISVLPVLVQGEQAAGQIVNAIEQANHWASTQQQDFDVVLLSRGGGSLEDLWPFNEKPVAEAIFRSQLPIVSAVGHEVDFTISDFVADVRAPTPSAAAELLSPDQAELISRLQLASGRLKQASQRQLLLARQKVLQLQQRLRDPRRQLQQQSQRLDELELRLRASVKSQQRQRLQRYQHLATRLALQSPQRQLDEKRKALRLLEERLKKSWPTKYTEQQQRLTYLLKQLQALGPQQTLSRGYSILQNEQGQVISSAQQLEKGQRLKATLAKGETTVRVDN</sequence>
<dbReference type="Pfam" id="PF02601">
    <property type="entry name" value="Exonuc_VII_L"/>
    <property type="match status" value="1"/>
</dbReference>
<dbReference type="GO" id="GO:0009318">
    <property type="term" value="C:exodeoxyribonuclease VII complex"/>
    <property type="evidence" value="ECO:0007669"/>
    <property type="project" value="UniProtKB-UniRule"/>
</dbReference>
<evidence type="ECO:0000313" key="10">
    <source>
        <dbReference type="EMBL" id="MBD2860323.1"/>
    </source>
</evidence>
<evidence type="ECO:0000256" key="7">
    <source>
        <dbReference type="SAM" id="Coils"/>
    </source>
</evidence>
<feature type="coiled-coil region" evidence="7">
    <location>
        <begin position="288"/>
        <end position="336"/>
    </location>
</feature>
<dbReference type="GO" id="GO:0003676">
    <property type="term" value="F:nucleic acid binding"/>
    <property type="evidence" value="ECO:0007669"/>
    <property type="project" value="InterPro"/>
</dbReference>
<evidence type="ECO:0000256" key="3">
    <source>
        <dbReference type="ARBA" id="ARBA00022801"/>
    </source>
</evidence>
<name>A0A927C2X5_9GAMM</name>
<dbReference type="InterPro" id="IPR003753">
    <property type="entry name" value="Exonuc_VII_L"/>
</dbReference>
<evidence type="ECO:0000256" key="4">
    <source>
        <dbReference type="ARBA" id="ARBA00022839"/>
    </source>
</evidence>
<evidence type="ECO:0000256" key="2">
    <source>
        <dbReference type="ARBA" id="ARBA00022722"/>
    </source>
</evidence>
<keyword evidence="1 5" id="KW-0963">Cytoplasm</keyword>
<dbReference type="NCBIfam" id="TIGR00237">
    <property type="entry name" value="xseA"/>
    <property type="match status" value="1"/>
</dbReference>
<accession>A0A927C2X5</accession>
<dbReference type="EMBL" id="JACXLD010000027">
    <property type="protein sequence ID" value="MBD2860323.1"/>
    <property type="molecule type" value="Genomic_DNA"/>
</dbReference>
<keyword evidence="11" id="KW-1185">Reference proteome</keyword>
<comment type="subcellular location">
    <subcellularLocation>
        <location evidence="5 6">Cytoplasm</location>
    </subcellularLocation>
</comment>
<dbReference type="InterPro" id="IPR020579">
    <property type="entry name" value="Exonuc_VII_lsu_C"/>
</dbReference>
<evidence type="ECO:0000313" key="11">
    <source>
        <dbReference type="Proteomes" id="UP000610558"/>
    </source>
</evidence>
<dbReference type="GO" id="GO:0005737">
    <property type="term" value="C:cytoplasm"/>
    <property type="evidence" value="ECO:0007669"/>
    <property type="project" value="UniProtKB-SubCell"/>
</dbReference>
<comment type="subunit">
    <text evidence="5">Heterooligomer composed of large and small subunits.</text>
</comment>
<keyword evidence="7" id="KW-0175">Coiled coil</keyword>
<comment type="similarity">
    <text evidence="5 6">Belongs to the XseA family.</text>
</comment>
<keyword evidence="3 5" id="KW-0378">Hydrolase</keyword>
<evidence type="ECO:0000256" key="1">
    <source>
        <dbReference type="ARBA" id="ARBA00022490"/>
    </source>
</evidence>
<evidence type="ECO:0000256" key="5">
    <source>
        <dbReference type="HAMAP-Rule" id="MF_00378"/>
    </source>
</evidence>
<dbReference type="GO" id="GO:0008855">
    <property type="term" value="F:exodeoxyribonuclease VII activity"/>
    <property type="evidence" value="ECO:0007669"/>
    <property type="project" value="UniProtKB-UniRule"/>
</dbReference>
<feature type="domain" description="Exonuclease VII large subunit C-terminal" evidence="8">
    <location>
        <begin position="127"/>
        <end position="444"/>
    </location>
</feature>
<dbReference type="CDD" id="cd04489">
    <property type="entry name" value="ExoVII_LU_OBF"/>
    <property type="match status" value="1"/>
</dbReference>
<dbReference type="PANTHER" id="PTHR30008">
    <property type="entry name" value="EXODEOXYRIBONUCLEASE 7 LARGE SUBUNIT"/>
    <property type="match status" value="1"/>
</dbReference>
<evidence type="ECO:0000256" key="6">
    <source>
        <dbReference type="RuleBase" id="RU004355"/>
    </source>
</evidence>
<evidence type="ECO:0000259" key="9">
    <source>
        <dbReference type="Pfam" id="PF13742"/>
    </source>
</evidence>
<keyword evidence="2 5" id="KW-0540">Nuclease</keyword>
<proteinExistence type="inferred from homology"/>
<keyword evidence="4 5" id="KW-0269">Exonuclease</keyword>
<gene>
    <name evidence="5" type="primary">xseA</name>
    <name evidence="10" type="ORF">IB286_15105</name>
</gene>
<reference evidence="10" key="1">
    <citation type="submission" date="2020-09" db="EMBL/GenBank/DDBJ databases">
        <authorList>
            <person name="Yoon J.-W."/>
        </authorList>
    </citation>
    <scope>NUCLEOTIDE SEQUENCE</scope>
    <source>
        <strain evidence="10">KMU-158</strain>
    </source>
</reference>
<evidence type="ECO:0000259" key="8">
    <source>
        <dbReference type="Pfam" id="PF02601"/>
    </source>
</evidence>
<comment type="caution">
    <text evidence="10">The sequence shown here is derived from an EMBL/GenBank/DDBJ whole genome shotgun (WGS) entry which is preliminary data.</text>
</comment>
<organism evidence="10 11">
    <name type="scientific">Spongiibacter pelagi</name>
    <dbReference type="NCBI Taxonomy" id="2760804"/>
    <lineage>
        <taxon>Bacteria</taxon>
        <taxon>Pseudomonadati</taxon>
        <taxon>Pseudomonadota</taxon>
        <taxon>Gammaproteobacteria</taxon>
        <taxon>Cellvibrionales</taxon>
        <taxon>Spongiibacteraceae</taxon>
        <taxon>Spongiibacter</taxon>
    </lineage>
</organism>
<dbReference type="EC" id="3.1.11.6" evidence="5"/>
<dbReference type="AlphaFoldDB" id="A0A927C2X5"/>
<comment type="catalytic activity">
    <reaction evidence="5 6">
        <text>Exonucleolytic cleavage in either 5'- to 3'- or 3'- to 5'-direction to yield nucleoside 5'-phosphates.</text>
        <dbReference type="EC" id="3.1.11.6"/>
    </reaction>
</comment>
<comment type="function">
    <text evidence="5">Bidirectionally degrades single-stranded DNA into large acid-insoluble oligonucleotides, which are then degraded further into small acid-soluble oligonucleotides.</text>
</comment>
<dbReference type="PANTHER" id="PTHR30008:SF0">
    <property type="entry name" value="EXODEOXYRIBONUCLEASE 7 LARGE SUBUNIT"/>
    <property type="match status" value="1"/>
</dbReference>
<dbReference type="Pfam" id="PF13742">
    <property type="entry name" value="tRNA_anti_2"/>
    <property type="match status" value="1"/>
</dbReference>
<protein>
    <recommendedName>
        <fullName evidence="5">Exodeoxyribonuclease 7 large subunit</fullName>
        <ecNumber evidence="5">3.1.11.6</ecNumber>
    </recommendedName>
    <alternativeName>
        <fullName evidence="5">Exodeoxyribonuclease VII large subunit</fullName>
        <shortName evidence="5">Exonuclease VII large subunit</shortName>
    </alternativeName>
</protein>
<dbReference type="Proteomes" id="UP000610558">
    <property type="component" value="Unassembled WGS sequence"/>
</dbReference>
<dbReference type="RefSeq" id="WP_190766982.1">
    <property type="nucleotide sequence ID" value="NZ_JACXLD010000027.1"/>
</dbReference>
<feature type="domain" description="OB-fold nucleic acid binding" evidence="9">
    <location>
        <begin position="11"/>
        <end position="104"/>
    </location>
</feature>
<dbReference type="HAMAP" id="MF_00378">
    <property type="entry name" value="Exonuc_7_L"/>
    <property type="match status" value="1"/>
</dbReference>
<dbReference type="GO" id="GO:0006308">
    <property type="term" value="P:DNA catabolic process"/>
    <property type="evidence" value="ECO:0007669"/>
    <property type="project" value="UniProtKB-UniRule"/>
</dbReference>